<dbReference type="RefSeq" id="XP_008620845.1">
    <property type="nucleotide sequence ID" value="XM_008622623.1"/>
</dbReference>
<keyword evidence="3" id="KW-1185">Reference proteome</keyword>
<keyword evidence="1" id="KW-0472">Membrane</keyword>
<dbReference type="AlphaFoldDB" id="T0R175"/>
<keyword evidence="1" id="KW-0812">Transmembrane</keyword>
<accession>T0R175</accession>
<dbReference type="GeneID" id="19957141"/>
<evidence type="ECO:0000313" key="3">
    <source>
        <dbReference type="Proteomes" id="UP000030762"/>
    </source>
</evidence>
<name>T0R175_SAPDV</name>
<organism evidence="2 3">
    <name type="scientific">Saprolegnia diclina (strain VS20)</name>
    <dbReference type="NCBI Taxonomy" id="1156394"/>
    <lineage>
        <taxon>Eukaryota</taxon>
        <taxon>Sar</taxon>
        <taxon>Stramenopiles</taxon>
        <taxon>Oomycota</taxon>
        <taxon>Saprolegniomycetes</taxon>
        <taxon>Saprolegniales</taxon>
        <taxon>Saprolegniaceae</taxon>
        <taxon>Saprolegnia</taxon>
    </lineage>
</organism>
<proteinExistence type="predicted"/>
<reference evidence="2 3" key="1">
    <citation type="submission" date="2012-04" db="EMBL/GenBank/DDBJ databases">
        <title>The Genome Sequence of Saprolegnia declina VS20.</title>
        <authorList>
            <consortium name="The Broad Institute Genome Sequencing Platform"/>
            <person name="Russ C."/>
            <person name="Nusbaum C."/>
            <person name="Tyler B."/>
            <person name="van West P."/>
            <person name="Dieguez-Uribeondo J."/>
            <person name="de Bruijn I."/>
            <person name="Tripathy S."/>
            <person name="Jiang R."/>
            <person name="Young S.K."/>
            <person name="Zeng Q."/>
            <person name="Gargeya S."/>
            <person name="Fitzgerald M."/>
            <person name="Haas B."/>
            <person name="Abouelleil A."/>
            <person name="Alvarado L."/>
            <person name="Arachchi H.M."/>
            <person name="Berlin A."/>
            <person name="Chapman S.B."/>
            <person name="Goldberg J."/>
            <person name="Griggs A."/>
            <person name="Gujja S."/>
            <person name="Hansen M."/>
            <person name="Howarth C."/>
            <person name="Imamovic A."/>
            <person name="Larimer J."/>
            <person name="McCowen C."/>
            <person name="Montmayeur A."/>
            <person name="Murphy C."/>
            <person name="Neiman D."/>
            <person name="Pearson M."/>
            <person name="Priest M."/>
            <person name="Roberts A."/>
            <person name="Saif S."/>
            <person name="Shea T."/>
            <person name="Sisk P."/>
            <person name="Sykes S."/>
            <person name="Wortman J."/>
            <person name="Nusbaum C."/>
            <person name="Birren B."/>
        </authorList>
    </citation>
    <scope>NUCLEOTIDE SEQUENCE [LARGE SCALE GENOMIC DNA]</scope>
    <source>
        <strain evidence="2 3">VS20</strain>
    </source>
</reference>
<feature type="transmembrane region" description="Helical" evidence="1">
    <location>
        <begin position="172"/>
        <end position="192"/>
    </location>
</feature>
<feature type="transmembrane region" description="Helical" evidence="1">
    <location>
        <begin position="121"/>
        <end position="143"/>
    </location>
</feature>
<evidence type="ECO:0000256" key="1">
    <source>
        <dbReference type="SAM" id="Phobius"/>
    </source>
</evidence>
<feature type="transmembrane region" description="Helical" evidence="1">
    <location>
        <begin position="20"/>
        <end position="37"/>
    </location>
</feature>
<sequence>MQGRVNVRWACSSILRMNTILLWMVTAYYTMLQWLFAKQSRICLVAVCLSKNVLGITVLLVTIWGNANLQTLTTYFVQNPIASTKTIILAVCGPALVASIVGIMTGPLIQLCFTPRVVTQTWLLTLFTLLNWGLVFGLETIVFPYMNLSVPGPCGFASSTNCIHLTAIPHTYYLSAVVGGAVVVVAVGTIRIHACCFRDSLRVPPTHSMLQYLGIQDLREIATSGRGCVVRNFDGDVVVDSGILVMKNMLRITNTYLTRLANAQYELFHWFLPRRIRSALAHRFRTILVVHIDKDKITRRSYYVPMHNVHVDGDEVCALGFS</sequence>
<dbReference type="InParanoid" id="T0R175"/>
<feature type="transmembrane region" description="Helical" evidence="1">
    <location>
        <begin position="44"/>
        <end position="67"/>
    </location>
</feature>
<dbReference type="Proteomes" id="UP000030762">
    <property type="component" value="Unassembled WGS sequence"/>
</dbReference>
<keyword evidence="1" id="KW-1133">Transmembrane helix</keyword>
<dbReference type="VEuPathDB" id="FungiDB:SDRG_16414"/>
<gene>
    <name evidence="2" type="ORF">SDRG_16414</name>
</gene>
<dbReference type="EMBL" id="JH767257">
    <property type="protein sequence ID" value="EQC25753.1"/>
    <property type="molecule type" value="Genomic_DNA"/>
</dbReference>
<evidence type="ECO:0000313" key="2">
    <source>
        <dbReference type="EMBL" id="EQC25753.1"/>
    </source>
</evidence>
<feature type="transmembrane region" description="Helical" evidence="1">
    <location>
        <begin position="87"/>
        <end position="109"/>
    </location>
</feature>
<protein>
    <submittedName>
        <fullName evidence="2">Uncharacterized protein</fullName>
    </submittedName>
</protein>